<dbReference type="RefSeq" id="WP_340328223.1">
    <property type="nucleotide sequence ID" value="NZ_JAZHOF010000001.1"/>
</dbReference>
<dbReference type="InterPro" id="IPR042099">
    <property type="entry name" value="ANL_N_sf"/>
</dbReference>
<dbReference type="GO" id="GO:0016878">
    <property type="term" value="F:acid-thiol ligase activity"/>
    <property type="evidence" value="ECO:0007669"/>
    <property type="project" value="UniProtKB-ARBA"/>
</dbReference>
<dbReference type="EMBL" id="JAZHOF010000001">
    <property type="protein sequence ID" value="MEJ8570495.1"/>
    <property type="molecule type" value="Genomic_DNA"/>
</dbReference>
<proteinExistence type="predicted"/>
<dbReference type="AlphaFoldDB" id="A0AAW9RNS1"/>
<feature type="domain" description="AMP-dependent synthetase/ligase" evidence="1">
    <location>
        <begin position="29"/>
        <end position="356"/>
    </location>
</feature>
<comment type="caution">
    <text evidence="3">The sequence shown here is derived from an EMBL/GenBank/DDBJ whole genome shotgun (WGS) entry which is preliminary data.</text>
</comment>
<reference evidence="3 4" key="1">
    <citation type="submission" date="2024-02" db="EMBL/GenBank/DDBJ databases">
        <title>Genome analysis and characterization of Microbaculum marinisediminis sp. nov., isolated from marine sediment.</title>
        <authorList>
            <person name="Du Z.-J."/>
            <person name="Ye Y.-Q."/>
            <person name="Zhang Z.-R."/>
            <person name="Yuan S.-M."/>
            <person name="Zhang X.-Y."/>
        </authorList>
    </citation>
    <scope>NUCLEOTIDE SEQUENCE [LARGE SCALE GENOMIC DNA]</scope>
    <source>
        <strain evidence="3 4">SDUM1044001</strain>
    </source>
</reference>
<dbReference type="PANTHER" id="PTHR43767:SF1">
    <property type="entry name" value="NONRIBOSOMAL PEPTIDE SYNTHASE PES1 (EUROFUNG)-RELATED"/>
    <property type="match status" value="1"/>
</dbReference>
<protein>
    <submittedName>
        <fullName evidence="3">Class I adenylate-forming enzyme family protein</fullName>
    </submittedName>
</protein>
<accession>A0AAW9RNS1</accession>
<dbReference type="PROSITE" id="PS00455">
    <property type="entry name" value="AMP_BINDING"/>
    <property type="match status" value="1"/>
</dbReference>
<dbReference type="Gene3D" id="3.40.50.12780">
    <property type="entry name" value="N-terminal domain of ligase-like"/>
    <property type="match status" value="1"/>
</dbReference>
<evidence type="ECO:0000313" key="4">
    <source>
        <dbReference type="Proteomes" id="UP001378188"/>
    </source>
</evidence>
<keyword evidence="4" id="KW-1185">Reference proteome</keyword>
<dbReference type="InterPro" id="IPR020845">
    <property type="entry name" value="AMP-binding_CS"/>
</dbReference>
<dbReference type="InterPro" id="IPR000873">
    <property type="entry name" value="AMP-dep_synth/lig_dom"/>
</dbReference>
<dbReference type="Proteomes" id="UP001378188">
    <property type="component" value="Unassembled WGS sequence"/>
</dbReference>
<evidence type="ECO:0000259" key="1">
    <source>
        <dbReference type="Pfam" id="PF00501"/>
    </source>
</evidence>
<feature type="domain" description="AMP-binding enzyme C-terminal" evidence="2">
    <location>
        <begin position="406"/>
        <end position="481"/>
    </location>
</feature>
<dbReference type="InterPro" id="IPR050237">
    <property type="entry name" value="ATP-dep_AMP-bd_enzyme"/>
</dbReference>
<dbReference type="Pfam" id="PF13193">
    <property type="entry name" value="AMP-binding_C"/>
    <property type="match status" value="1"/>
</dbReference>
<sequence length="506" mass="54254">MSAPHNFGELIPRDAPADRIWQVEVAGDDSHREITLGAFHPAADAVARGLVAQGLTRGERVGILAANSAEYLIAFFGIVRAGLVAVPINYKLPAATVAEILDDADVRFVFADAERAGQAAGWPVVRLDDEASWSAFADPGSFDSPEMGDDETALILYTSGSSGRPKGVPLTHGGYVWAAHVLSGSMPPMEGKRMLVAAPLYHMNGLLQSTLMSMSGGTVVLMRRFDPRGYLEAAARHRCDIVTAVPTMLALAVREKEALATLDLSPVKLVIMGSAPVSEALFAEAGRVFPAAMISNTWGTTEGSPVVFGPHPEGKPKPRLAVGYPLPEAEIRLVGGNSEDEGVIWVRSRAVMPGYLNLPEESARRLHDGWYDTGDIMRRDADGFYYFVGRADDMFVCGGENVYPTEVERLLESHPGIAQASVVPLEDEIKGMVPVAYVVPASGAGLTEDEVKAFALKEGPAYRHPRHVAFVDALPLAGTNKVDRQSLTIRAAEEFGAAQRARRAST</sequence>
<gene>
    <name evidence="3" type="ORF">V3328_03370</name>
</gene>
<dbReference type="SUPFAM" id="SSF56801">
    <property type="entry name" value="Acetyl-CoA synthetase-like"/>
    <property type="match status" value="1"/>
</dbReference>
<dbReference type="Gene3D" id="3.30.300.30">
    <property type="match status" value="1"/>
</dbReference>
<organism evidence="3 4">
    <name type="scientific">Microbaculum marinum</name>
    <dbReference type="NCBI Taxonomy" id="1764581"/>
    <lineage>
        <taxon>Bacteria</taxon>
        <taxon>Pseudomonadati</taxon>
        <taxon>Pseudomonadota</taxon>
        <taxon>Alphaproteobacteria</taxon>
        <taxon>Hyphomicrobiales</taxon>
        <taxon>Tepidamorphaceae</taxon>
        <taxon>Microbaculum</taxon>
    </lineage>
</organism>
<dbReference type="PANTHER" id="PTHR43767">
    <property type="entry name" value="LONG-CHAIN-FATTY-ACID--COA LIGASE"/>
    <property type="match status" value="1"/>
</dbReference>
<evidence type="ECO:0000313" key="3">
    <source>
        <dbReference type="EMBL" id="MEJ8570495.1"/>
    </source>
</evidence>
<evidence type="ECO:0000259" key="2">
    <source>
        <dbReference type="Pfam" id="PF13193"/>
    </source>
</evidence>
<dbReference type="Pfam" id="PF00501">
    <property type="entry name" value="AMP-binding"/>
    <property type="match status" value="1"/>
</dbReference>
<dbReference type="InterPro" id="IPR025110">
    <property type="entry name" value="AMP-bd_C"/>
</dbReference>
<dbReference type="InterPro" id="IPR045851">
    <property type="entry name" value="AMP-bd_C_sf"/>
</dbReference>
<name>A0AAW9RNS1_9HYPH</name>